<keyword evidence="1" id="KW-0812">Transmembrane</keyword>
<dbReference type="Proteomes" id="UP000076021">
    <property type="component" value="Chromosome"/>
</dbReference>
<organism evidence="2 3">
    <name type="scientific">Rummeliibacillus stabekisii</name>
    <dbReference type="NCBI Taxonomy" id="241244"/>
    <lineage>
        <taxon>Bacteria</taxon>
        <taxon>Bacillati</taxon>
        <taxon>Bacillota</taxon>
        <taxon>Bacilli</taxon>
        <taxon>Bacillales</taxon>
        <taxon>Caryophanaceae</taxon>
        <taxon>Rummeliibacillus</taxon>
    </lineage>
</organism>
<reference evidence="3" key="2">
    <citation type="submission" date="2016-03" db="EMBL/GenBank/DDBJ databases">
        <authorList>
            <person name="Ploux O."/>
        </authorList>
    </citation>
    <scope>NUCLEOTIDE SEQUENCE [LARGE SCALE GENOMIC DNA]</scope>
    <source>
        <strain evidence="3">PP9</strain>
    </source>
</reference>
<dbReference type="AlphaFoldDB" id="A0A143HH60"/>
<feature type="transmembrane region" description="Helical" evidence="1">
    <location>
        <begin position="63"/>
        <end position="82"/>
    </location>
</feature>
<keyword evidence="3" id="KW-1185">Reference proteome</keyword>
<dbReference type="STRING" id="241244.ATY39_09115"/>
<evidence type="ECO:0000256" key="1">
    <source>
        <dbReference type="SAM" id="Phobius"/>
    </source>
</evidence>
<evidence type="ECO:0008006" key="4">
    <source>
        <dbReference type="Google" id="ProtNLM"/>
    </source>
</evidence>
<dbReference type="Pfam" id="PF14007">
    <property type="entry name" value="YtpI"/>
    <property type="match status" value="1"/>
</dbReference>
<feature type="transmembrane region" description="Helical" evidence="1">
    <location>
        <begin position="34"/>
        <end position="57"/>
    </location>
</feature>
<dbReference type="KEGG" id="rst:ATY39_09115"/>
<dbReference type="OrthoDB" id="2453019at2"/>
<dbReference type="InterPro" id="IPR025618">
    <property type="entry name" value="YtpI"/>
</dbReference>
<gene>
    <name evidence="2" type="ORF">ATY39_09115</name>
</gene>
<sequence>MVNIILALLVVITVVFYLYFKTKQFRTNLPIRKKWYAGRAGVSLGVLLVLFGINQIILYHTVLTYVICAILIVFGFFVFISYSKRVRHYGQYIAEEEKLNKK</sequence>
<protein>
    <recommendedName>
        <fullName evidence="4">YtpI-like protein</fullName>
    </recommendedName>
</protein>
<evidence type="ECO:0000313" key="2">
    <source>
        <dbReference type="EMBL" id="AMX01055.1"/>
    </source>
</evidence>
<reference evidence="2 3" key="1">
    <citation type="journal article" date="2016" name="Genome Announc.">
        <title>Whole-Genome Sequence of Rummeliibacillus stabekisii Strain PP9 Isolated from Antarctic Soil.</title>
        <authorList>
            <person name="da Mota F.F."/>
            <person name="Vollu R.E."/>
            <person name="Jurelevicius D."/>
            <person name="Seldin L."/>
        </authorList>
    </citation>
    <scope>NUCLEOTIDE SEQUENCE [LARGE SCALE GENOMIC DNA]</scope>
    <source>
        <strain evidence="2 3">PP9</strain>
    </source>
</reference>
<evidence type="ECO:0000313" key="3">
    <source>
        <dbReference type="Proteomes" id="UP000076021"/>
    </source>
</evidence>
<keyword evidence="1" id="KW-0472">Membrane</keyword>
<keyword evidence="1" id="KW-1133">Transmembrane helix</keyword>
<dbReference type="EMBL" id="CP014806">
    <property type="protein sequence ID" value="AMX01055.1"/>
    <property type="molecule type" value="Genomic_DNA"/>
</dbReference>
<proteinExistence type="predicted"/>
<accession>A0A143HH60</accession>
<feature type="transmembrane region" description="Helical" evidence="1">
    <location>
        <begin position="6"/>
        <end position="22"/>
    </location>
</feature>
<name>A0A143HH60_9BACL</name>